<protein>
    <recommendedName>
        <fullName evidence="1">Phage protein Gp138 N-terminal domain-containing protein</fullName>
    </recommendedName>
</protein>
<dbReference type="RefSeq" id="WP_068694318.1">
    <property type="nucleotide sequence ID" value="NZ_CP014167.1"/>
</dbReference>
<evidence type="ECO:0000313" key="3">
    <source>
        <dbReference type="Proteomes" id="UP000092573"/>
    </source>
</evidence>
<dbReference type="Pfam" id="PF18352">
    <property type="entry name" value="Gp138_N"/>
    <property type="match status" value="1"/>
</dbReference>
<accession>A0A1B1MWZ8</accession>
<name>A0A1B1MWZ8_9BACL</name>
<dbReference type="InterPro" id="IPR041599">
    <property type="entry name" value="Gp138_N"/>
</dbReference>
<sequence>MRGGIVNNDPSGVLYQAVSGLMNAKLSQVRVGLACRVVSFDPSSCTADIQPLIRTAGNDPAMIHNVPVLGQRLMLEGTVEELVYKPRLKTGDLVFAVCADRELKNARTGQVAAPDTGRRHSVNDAVIVGVFSWSL</sequence>
<dbReference type="STRING" id="1462996.AWM70_03255"/>
<proteinExistence type="predicted"/>
<dbReference type="InterPro" id="IPR037026">
    <property type="entry name" value="Vgr_OB-fold_dom_sf"/>
</dbReference>
<dbReference type="AlphaFoldDB" id="A0A1B1MWZ8"/>
<keyword evidence="3" id="KW-1185">Reference proteome</keyword>
<evidence type="ECO:0000259" key="1">
    <source>
        <dbReference type="Pfam" id="PF18352"/>
    </source>
</evidence>
<dbReference type="Gene3D" id="2.40.50.230">
    <property type="entry name" value="Gp5 N-terminal domain"/>
    <property type="match status" value="1"/>
</dbReference>
<organism evidence="2 3">
    <name type="scientific">Paenibacillus yonginensis</name>
    <dbReference type="NCBI Taxonomy" id="1462996"/>
    <lineage>
        <taxon>Bacteria</taxon>
        <taxon>Bacillati</taxon>
        <taxon>Bacillota</taxon>
        <taxon>Bacilli</taxon>
        <taxon>Bacillales</taxon>
        <taxon>Paenibacillaceae</taxon>
        <taxon>Paenibacillus</taxon>
    </lineage>
</organism>
<reference evidence="2 3" key="1">
    <citation type="submission" date="2016-01" db="EMBL/GenBank/DDBJ databases">
        <title>Complete Genome Sequence of Paenibacillus yonginensis DCY84, a novel Plant Growth-Promoting Bacteria with Elicitation of Induced Systemic Resistance.</title>
        <authorList>
            <person name="Kim Y.J."/>
            <person name="Yang D.C."/>
            <person name="Sukweenadhi J."/>
        </authorList>
    </citation>
    <scope>NUCLEOTIDE SEQUENCE [LARGE SCALE GENOMIC DNA]</scope>
    <source>
        <strain evidence="2 3">DCY84</strain>
    </source>
</reference>
<gene>
    <name evidence="2" type="ORF">AWM70_03255</name>
</gene>
<dbReference type="KEGG" id="pyg:AWM70_03255"/>
<evidence type="ECO:0000313" key="2">
    <source>
        <dbReference type="EMBL" id="ANS73711.1"/>
    </source>
</evidence>
<dbReference type="Proteomes" id="UP000092573">
    <property type="component" value="Chromosome"/>
</dbReference>
<dbReference type="EMBL" id="CP014167">
    <property type="protein sequence ID" value="ANS73711.1"/>
    <property type="molecule type" value="Genomic_DNA"/>
</dbReference>
<feature type="domain" description="Phage protein Gp138 N-terminal" evidence="1">
    <location>
        <begin position="33"/>
        <end position="128"/>
    </location>
</feature>